<dbReference type="AlphaFoldDB" id="G7E7M7"/>
<keyword evidence="5" id="KW-0999">Mitochondrion inner membrane</keyword>
<dbReference type="RefSeq" id="XP_014567006.1">
    <property type="nucleotide sequence ID" value="XM_014711520.1"/>
</dbReference>
<evidence type="ECO:0000313" key="11">
    <source>
        <dbReference type="Proteomes" id="UP000009131"/>
    </source>
</evidence>
<evidence type="ECO:0000256" key="3">
    <source>
        <dbReference type="ARBA" id="ARBA00017689"/>
    </source>
</evidence>
<dbReference type="PRINTS" id="PR02049">
    <property type="entry name" value="PROTEINF36A"/>
</dbReference>
<dbReference type="OrthoDB" id="14603at2759"/>
<proteinExistence type="inferred from homology"/>
<dbReference type="Proteomes" id="UP000009131">
    <property type="component" value="Unassembled WGS sequence"/>
</dbReference>
<dbReference type="HOGENOM" id="CLU_1704668_0_0_1"/>
<keyword evidence="11" id="KW-1185">Reference proteome</keyword>
<feature type="compositionally biased region" description="Basic and acidic residues" evidence="9">
    <location>
        <begin position="145"/>
        <end position="154"/>
    </location>
</feature>
<gene>
    <name evidence="10" type="primary">Mo05525</name>
    <name evidence="10" type="ORF">E5Q_05525</name>
</gene>
<evidence type="ECO:0000256" key="1">
    <source>
        <dbReference type="ARBA" id="ARBA00004273"/>
    </source>
</evidence>
<keyword evidence="7" id="KW-0496">Mitochondrion</keyword>
<evidence type="ECO:0000256" key="4">
    <source>
        <dbReference type="ARBA" id="ARBA00022692"/>
    </source>
</evidence>
<accession>G7E7M7</accession>
<dbReference type="GO" id="GO:0033617">
    <property type="term" value="P:mitochondrial respiratory chain complex IV assembly"/>
    <property type="evidence" value="ECO:0007669"/>
    <property type="project" value="InterPro"/>
</dbReference>
<evidence type="ECO:0000256" key="7">
    <source>
        <dbReference type="ARBA" id="ARBA00023128"/>
    </source>
</evidence>
<dbReference type="GO" id="GO:0005743">
    <property type="term" value="C:mitochondrial inner membrane"/>
    <property type="evidence" value="ECO:0007669"/>
    <property type="project" value="UniProtKB-SubCell"/>
</dbReference>
<dbReference type="eggNOG" id="ENOG502RA00">
    <property type="taxonomic scope" value="Eukaryota"/>
</dbReference>
<comment type="caution">
    <text evidence="10">The sequence shown here is derived from an EMBL/GenBank/DDBJ whole genome shotgun (WGS) entry which is preliminary data.</text>
</comment>
<dbReference type="InParanoid" id="G7E7M7"/>
<comment type="similarity">
    <text evidence="2">Belongs to the COX20 family.</text>
</comment>
<dbReference type="PANTHER" id="PTHR31586:SF1">
    <property type="entry name" value="CYTOCHROME C OXIDASE ASSEMBLY PROTEIN COX20, MITOCHONDRIAL"/>
    <property type="match status" value="1"/>
</dbReference>
<keyword evidence="8" id="KW-0472">Membrane</keyword>
<evidence type="ECO:0000256" key="2">
    <source>
        <dbReference type="ARBA" id="ARBA00009575"/>
    </source>
</evidence>
<feature type="region of interest" description="Disordered" evidence="9">
    <location>
        <begin position="109"/>
        <end position="154"/>
    </location>
</feature>
<reference evidence="10 11" key="2">
    <citation type="journal article" date="2012" name="Open Biol.">
        <title>Characteristics of nucleosomes and linker DNA regions on the genome of the basidiomycete Mixia osmundae revealed by mono- and dinucleosome mapping.</title>
        <authorList>
            <person name="Nishida H."/>
            <person name="Kondo S."/>
            <person name="Matsumoto T."/>
            <person name="Suzuki Y."/>
            <person name="Yoshikawa H."/>
            <person name="Taylor T.D."/>
            <person name="Sugiyama J."/>
        </authorList>
    </citation>
    <scope>NUCLEOTIDE SEQUENCE [LARGE SCALE GENOMIC DNA]</scope>
    <source>
        <strain evidence="11">CBS 9802 / IAM 14324 / JCM 22182 / KY 12970</strain>
    </source>
</reference>
<name>G7E7M7_MIXOS</name>
<protein>
    <recommendedName>
        <fullName evidence="3">Cytochrome c oxidase assembly protein COX20, mitochondrial</fullName>
    </recommendedName>
</protein>
<comment type="subcellular location">
    <subcellularLocation>
        <location evidence="1">Mitochondrion inner membrane</location>
    </subcellularLocation>
</comment>
<evidence type="ECO:0000313" key="10">
    <source>
        <dbReference type="EMBL" id="GAA98837.1"/>
    </source>
</evidence>
<dbReference type="EMBL" id="BABT02000165">
    <property type="protein sequence ID" value="GAA98837.1"/>
    <property type="molecule type" value="Genomic_DNA"/>
</dbReference>
<dbReference type="PANTHER" id="PTHR31586">
    <property type="entry name" value="CYTOCHROME C OXIDASE PROTEIN 20"/>
    <property type="match status" value="1"/>
</dbReference>
<reference evidence="10 11" key="1">
    <citation type="journal article" date="2011" name="J. Gen. Appl. Microbiol.">
        <title>Draft genome sequencing of the enigmatic basidiomycete Mixia osmundae.</title>
        <authorList>
            <person name="Nishida H."/>
            <person name="Nagatsuka Y."/>
            <person name="Sugiyama J."/>
        </authorList>
    </citation>
    <scope>NUCLEOTIDE SEQUENCE [LARGE SCALE GENOMIC DNA]</scope>
    <source>
        <strain evidence="11">CBS 9802 / IAM 14324 / JCM 22182 / KY 12970</strain>
    </source>
</reference>
<evidence type="ECO:0000256" key="8">
    <source>
        <dbReference type="ARBA" id="ARBA00023136"/>
    </source>
</evidence>
<evidence type="ECO:0000256" key="5">
    <source>
        <dbReference type="ARBA" id="ARBA00022792"/>
    </source>
</evidence>
<keyword evidence="6" id="KW-1133">Transmembrane helix</keyword>
<keyword evidence="4" id="KW-0812">Transmembrane</keyword>
<dbReference type="FunCoup" id="G7E7M7">
    <property type="interactions" value="129"/>
</dbReference>
<organism evidence="10 11">
    <name type="scientific">Mixia osmundae (strain CBS 9802 / IAM 14324 / JCM 22182 / KY 12970)</name>
    <dbReference type="NCBI Taxonomy" id="764103"/>
    <lineage>
        <taxon>Eukaryota</taxon>
        <taxon>Fungi</taxon>
        <taxon>Dikarya</taxon>
        <taxon>Basidiomycota</taxon>
        <taxon>Pucciniomycotina</taxon>
        <taxon>Mixiomycetes</taxon>
        <taxon>Mixiales</taxon>
        <taxon>Mixiaceae</taxon>
        <taxon>Mixia</taxon>
    </lineage>
</organism>
<dbReference type="Pfam" id="PF12597">
    <property type="entry name" value="Cox20"/>
    <property type="match status" value="1"/>
</dbReference>
<evidence type="ECO:0000256" key="6">
    <source>
        <dbReference type="ARBA" id="ARBA00022989"/>
    </source>
</evidence>
<dbReference type="InterPro" id="IPR022533">
    <property type="entry name" value="Cox20"/>
</dbReference>
<sequence>MSAPALPGQDRSSTNQFMIALRSIRPREDLTRLLQHPCARNALLIGIGGGTAVGAIRFLGSQRVWSSTNWAVATFGFASLTSWETCNRSRKAEGQRIQAAREAFKHASKGKKWAATTTSGAGVGKTETPVVAGESAAQVDGQGETADRVDYGLR</sequence>
<evidence type="ECO:0000256" key="9">
    <source>
        <dbReference type="SAM" id="MobiDB-lite"/>
    </source>
</evidence>